<evidence type="ECO:0000256" key="9">
    <source>
        <dbReference type="ARBA" id="ARBA00048128"/>
    </source>
</evidence>
<evidence type="ECO:0000256" key="8">
    <source>
        <dbReference type="ARBA" id="ARBA00032341"/>
    </source>
</evidence>
<evidence type="ECO:0000256" key="3">
    <source>
        <dbReference type="ARBA" id="ARBA00019048"/>
    </source>
</evidence>
<keyword evidence="5 11" id="KW-0548">Nucleotidyltransferase</keyword>
<evidence type="ECO:0000256" key="5">
    <source>
        <dbReference type="ARBA" id="ARBA00022695"/>
    </source>
</evidence>
<reference evidence="12" key="1">
    <citation type="journal article" date="2019" name="Int. J. Syst. Evol. Microbiol.">
        <title>The Global Catalogue of Microorganisms (GCM) 10K type strain sequencing project: providing services to taxonomists for standard genome sequencing and annotation.</title>
        <authorList>
            <consortium name="The Broad Institute Genomics Platform"/>
            <consortium name="The Broad Institute Genome Sequencing Center for Infectious Disease"/>
            <person name="Wu L."/>
            <person name="Ma J."/>
        </authorList>
    </citation>
    <scope>NUCLEOTIDE SEQUENCE [LARGE SCALE GENOMIC DNA]</scope>
    <source>
        <strain evidence="12">KCTC 32465</strain>
    </source>
</reference>
<dbReference type="PANTHER" id="PTHR43197:SF1">
    <property type="entry name" value="UTP--GLUCOSE-1-PHOSPHATE URIDYLYLTRANSFERASE"/>
    <property type="match status" value="1"/>
</dbReference>
<evidence type="ECO:0000313" key="12">
    <source>
        <dbReference type="Proteomes" id="UP000634455"/>
    </source>
</evidence>
<gene>
    <name evidence="11" type="primary">gtaB</name>
    <name evidence="11" type="ORF">GCM10008927_22060</name>
</gene>
<dbReference type="GO" id="GO:0016779">
    <property type="term" value="F:nucleotidyltransferase activity"/>
    <property type="evidence" value="ECO:0007669"/>
    <property type="project" value="UniProtKB-KW"/>
</dbReference>
<protein>
    <recommendedName>
        <fullName evidence="3">UTP--glucose-1-phosphate uridylyltransferase</fullName>
        <ecNumber evidence="2">2.7.7.9</ecNumber>
    </recommendedName>
    <alternativeName>
        <fullName evidence="6">Alpha-D-glucosyl-1-phosphate uridylyltransferase</fullName>
    </alternativeName>
    <alternativeName>
        <fullName evidence="7">UDP-glucose pyrophosphorylase</fullName>
    </alternativeName>
    <alternativeName>
        <fullName evidence="8">Uridine diphosphoglucose pyrophosphorylase</fullName>
    </alternativeName>
</protein>
<dbReference type="RefSeq" id="WP_189640785.1">
    <property type="nucleotide sequence ID" value="NZ_BMZF01000006.1"/>
</dbReference>
<dbReference type="Pfam" id="PF00483">
    <property type="entry name" value="NTP_transferase"/>
    <property type="match status" value="1"/>
</dbReference>
<evidence type="ECO:0000256" key="7">
    <source>
        <dbReference type="ARBA" id="ARBA00031959"/>
    </source>
</evidence>
<evidence type="ECO:0000256" key="2">
    <source>
        <dbReference type="ARBA" id="ARBA00012415"/>
    </source>
</evidence>
<dbReference type="InterPro" id="IPR005771">
    <property type="entry name" value="GalU_uridylyltTrfase_bac/arc"/>
</dbReference>
<evidence type="ECO:0000259" key="10">
    <source>
        <dbReference type="Pfam" id="PF00483"/>
    </source>
</evidence>
<feature type="domain" description="Nucleotidyl transferase" evidence="10">
    <location>
        <begin position="12"/>
        <end position="269"/>
    </location>
</feature>
<proteinExistence type="inferred from homology"/>
<dbReference type="EC" id="2.7.7.9" evidence="2"/>
<sequence>MKPKITKAVFPVAGLGTRFLPATKSIPKEMLPLVDRPLVQYAVDEAREAGIESFLFVSARGKSAMADYFDKHPTLEDRLKADGKQKLLEKLQASNIENGSTAYLRQGEPLGLGHAVGIARNFVDDDEFFAVLLPDDVVAAKPGCLKQMVEAWEETRANIVGTMEVPLENVGSYGILDVEQDHGRLVKASGLVEKPSPEVTPSRNAVIGRYLLSPNVMKRLMETRPGVAGEIQLTDAINAEAAAGNGVYGYRFEGDRFDCGSMSGFLQATISFGLERPELRDDLENFLRTTIGNIDAAKKVKA</sequence>
<comment type="catalytic activity">
    <reaction evidence="9">
        <text>alpha-D-glucose 1-phosphate + UTP + H(+) = UDP-alpha-D-glucose + diphosphate</text>
        <dbReference type="Rhea" id="RHEA:19889"/>
        <dbReference type="ChEBI" id="CHEBI:15378"/>
        <dbReference type="ChEBI" id="CHEBI:33019"/>
        <dbReference type="ChEBI" id="CHEBI:46398"/>
        <dbReference type="ChEBI" id="CHEBI:58601"/>
        <dbReference type="ChEBI" id="CHEBI:58885"/>
        <dbReference type="EC" id="2.7.7.9"/>
    </reaction>
</comment>
<dbReference type="CDD" id="cd02541">
    <property type="entry name" value="UGPase_prokaryotic"/>
    <property type="match status" value="1"/>
</dbReference>
<name>A0ABQ3D506_9RHOB</name>
<dbReference type="EMBL" id="BMZF01000006">
    <property type="protein sequence ID" value="GHA55932.1"/>
    <property type="molecule type" value="Genomic_DNA"/>
</dbReference>
<evidence type="ECO:0000256" key="6">
    <source>
        <dbReference type="ARBA" id="ARBA00031455"/>
    </source>
</evidence>
<comment type="caution">
    <text evidence="11">The sequence shown here is derived from an EMBL/GenBank/DDBJ whole genome shotgun (WGS) entry which is preliminary data.</text>
</comment>
<organism evidence="11 12">
    <name type="scientific">Paramylibacter ulvae</name>
    <dbReference type="NCBI Taxonomy" id="1651968"/>
    <lineage>
        <taxon>Bacteria</taxon>
        <taxon>Pseudomonadati</taxon>
        <taxon>Pseudomonadota</taxon>
        <taxon>Alphaproteobacteria</taxon>
        <taxon>Rhodobacterales</taxon>
        <taxon>Paracoccaceae</taxon>
        <taxon>Paramylibacter</taxon>
    </lineage>
</organism>
<dbReference type="InterPro" id="IPR029044">
    <property type="entry name" value="Nucleotide-diphossugar_trans"/>
</dbReference>
<evidence type="ECO:0000313" key="11">
    <source>
        <dbReference type="EMBL" id="GHA55932.1"/>
    </source>
</evidence>
<dbReference type="SUPFAM" id="SSF53448">
    <property type="entry name" value="Nucleotide-diphospho-sugar transferases"/>
    <property type="match status" value="1"/>
</dbReference>
<comment type="similarity">
    <text evidence="1">Belongs to the UDPGP type 2 family.</text>
</comment>
<dbReference type="PANTHER" id="PTHR43197">
    <property type="entry name" value="UTP--GLUCOSE-1-PHOSPHATE URIDYLYLTRANSFERASE"/>
    <property type="match status" value="1"/>
</dbReference>
<dbReference type="Gene3D" id="3.90.550.10">
    <property type="entry name" value="Spore Coat Polysaccharide Biosynthesis Protein SpsA, Chain A"/>
    <property type="match status" value="1"/>
</dbReference>
<keyword evidence="12" id="KW-1185">Reference proteome</keyword>
<dbReference type="Proteomes" id="UP000634455">
    <property type="component" value="Unassembled WGS sequence"/>
</dbReference>
<dbReference type="InterPro" id="IPR005835">
    <property type="entry name" value="NTP_transferase_dom"/>
</dbReference>
<keyword evidence="4" id="KW-0808">Transferase</keyword>
<evidence type="ECO:0000256" key="1">
    <source>
        <dbReference type="ARBA" id="ARBA00006890"/>
    </source>
</evidence>
<accession>A0ABQ3D506</accession>
<evidence type="ECO:0000256" key="4">
    <source>
        <dbReference type="ARBA" id="ARBA00022679"/>
    </source>
</evidence>